<evidence type="ECO:0000313" key="3">
    <source>
        <dbReference type="EnsemblPlants" id="ORUFI09G10400.5"/>
    </source>
</evidence>
<dbReference type="HOGENOM" id="CLU_2175167_0_0_1"/>
<keyword evidence="2" id="KW-0732">Signal</keyword>
<feature type="signal peptide" evidence="2">
    <location>
        <begin position="1"/>
        <end position="27"/>
    </location>
</feature>
<name>A0A0E0QR77_ORYRU</name>
<organism evidence="3 4">
    <name type="scientific">Oryza rufipogon</name>
    <name type="common">Brownbeard rice</name>
    <name type="synonym">Asian wild rice</name>
    <dbReference type="NCBI Taxonomy" id="4529"/>
    <lineage>
        <taxon>Eukaryota</taxon>
        <taxon>Viridiplantae</taxon>
        <taxon>Streptophyta</taxon>
        <taxon>Embryophyta</taxon>
        <taxon>Tracheophyta</taxon>
        <taxon>Spermatophyta</taxon>
        <taxon>Magnoliopsida</taxon>
        <taxon>Liliopsida</taxon>
        <taxon>Poales</taxon>
        <taxon>Poaceae</taxon>
        <taxon>BOP clade</taxon>
        <taxon>Oryzoideae</taxon>
        <taxon>Oryzeae</taxon>
        <taxon>Oryzinae</taxon>
        <taxon>Oryza</taxon>
    </lineage>
</organism>
<reference evidence="3" key="2">
    <citation type="submission" date="2015-06" db="UniProtKB">
        <authorList>
            <consortium name="EnsemblPlants"/>
        </authorList>
    </citation>
    <scope>IDENTIFICATION</scope>
</reference>
<evidence type="ECO:0000256" key="1">
    <source>
        <dbReference type="SAM" id="MobiDB-lite"/>
    </source>
</evidence>
<evidence type="ECO:0000256" key="2">
    <source>
        <dbReference type="SAM" id="SignalP"/>
    </source>
</evidence>
<reference evidence="4" key="1">
    <citation type="submission" date="2013-06" db="EMBL/GenBank/DDBJ databases">
        <authorList>
            <person name="Zhao Q."/>
        </authorList>
    </citation>
    <scope>NUCLEOTIDE SEQUENCE</scope>
    <source>
        <strain evidence="4">cv. W1943</strain>
    </source>
</reference>
<dbReference type="Proteomes" id="UP000008022">
    <property type="component" value="Unassembled WGS sequence"/>
</dbReference>
<evidence type="ECO:0000313" key="4">
    <source>
        <dbReference type="Proteomes" id="UP000008022"/>
    </source>
</evidence>
<dbReference type="EnsemblPlants" id="ORUFI09G10400.5">
    <property type="protein sequence ID" value="ORUFI09G10400.5"/>
    <property type="gene ID" value="ORUFI09G10400"/>
</dbReference>
<sequence>MAREMTSSILCLLSLLIPFDRPPPSTGDAAPSTHRPPAHRPAPAPSFSTRGPPSTPRDRPSDPQLRHHPGILFFPQQHIVTWWGIVAIGPPAGGDEVLGFPFLTRIIGAE</sequence>
<feature type="compositionally biased region" description="Basic and acidic residues" evidence="1">
    <location>
        <begin position="56"/>
        <end position="65"/>
    </location>
</feature>
<dbReference type="AlphaFoldDB" id="A0A0E0QR77"/>
<keyword evidence="4" id="KW-1185">Reference proteome</keyword>
<protein>
    <submittedName>
        <fullName evidence="3">Uncharacterized protein</fullName>
    </submittedName>
</protein>
<feature type="region of interest" description="Disordered" evidence="1">
    <location>
        <begin position="22"/>
        <end position="69"/>
    </location>
</feature>
<accession>A0A0E0QR77</accession>
<feature type="chain" id="PRO_5002371522" evidence="2">
    <location>
        <begin position="28"/>
        <end position="110"/>
    </location>
</feature>
<proteinExistence type="predicted"/>
<dbReference type="Gramene" id="ORUFI09G10400.5">
    <property type="protein sequence ID" value="ORUFI09G10400.5"/>
    <property type="gene ID" value="ORUFI09G10400"/>
</dbReference>